<gene>
    <name evidence="1" type="ORF">JNB85_16975</name>
</gene>
<comment type="caution">
    <text evidence="1">The sequence shown here is derived from an EMBL/GenBank/DDBJ whole genome shotgun (WGS) entry which is preliminary data.</text>
</comment>
<reference evidence="1 2" key="1">
    <citation type="journal article" date="2021" name="MBio">
        <title>Poor Competitiveness of Bradyrhizobium in Pigeon Pea Root Colonization in Indian Soils.</title>
        <authorList>
            <person name="Chalasani D."/>
            <person name="Basu A."/>
            <person name="Pullabhotla S.V.S.R.N."/>
            <person name="Jorrin B."/>
            <person name="Neal A.L."/>
            <person name="Poole P.S."/>
            <person name="Podile A.R."/>
            <person name="Tkacz A."/>
        </authorList>
    </citation>
    <scope>NUCLEOTIDE SEQUENCE [LARGE SCALE GENOMIC DNA]</scope>
    <source>
        <strain evidence="1 2">HU56</strain>
    </source>
</reference>
<organism evidence="1 2">
    <name type="scientific">Rhizobium mesosinicum</name>
    <dbReference type="NCBI Taxonomy" id="335017"/>
    <lineage>
        <taxon>Bacteria</taxon>
        <taxon>Pseudomonadati</taxon>
        <taxon>Pseudomonadota</taxon>
        <taxon>Alphaproteobacteria</taxon>
        <taxon>Hyphomicrobiales</taxon>
        <taxon>Rhizobiaceae</taxon>
        <taxon>Rhizobium/Agrobacterium group</taxon>
        <taxon>Rhizobium</taxon>
    </lineage>
</organism>
<keyword evidence="2" id="KW-1185">Reference proteome</keyword>
<dbReference type="EMBL" id="JAEUAK010000006">
    <property type="protein sequence ID" value="MBW9054104.1"/>
    <property type="molecule type" value="Genomic_DNA"/>
</dbReference>
<evidence type="ECO:0000313" key="1">
    <source>
        <dbReference type="EMBL" id="MBW9054104.1"/>
    </source>
</evidence>
<evidence type="ECO:0000313" key="2">
    <source>
        <dbReference type="Proteomes" id="UP000717752"/>
    </source>
</evidence>
<name>A0ABS7GVZ1_9HYPH</name>
<dbReference type="Proteomes" id="UP000717752">
    <property type="component" value="Unassembled WGS sequence"/>
</dbReference>
<proteinExistence type="predicted"/>
<sequence length="138" mass="15102">MIAFFIFPPPGPIEQAFDGNIIAQRFVGQMLRDFQMTTAETVAFIADHVSDIWNVFDTKAVAAGPRVAGSCLKFACVPADDDRFGASLIFDAAGTAIVLKRSLIFLFLQICNRDNFLLTCNLAKVRASVACKGEMYGR</sequence>
<dbReference type="RefSeq" id="WP_220335514.1">
    <property type="nucleotide sequence ID" value="NZ_JAEUAK010000006.1"/>
</dbReference>
<accession>A0ABS7GVZ1</accession>
<protein>
    <submittedName>
        <fullName evidence="1">Uncharacterized protein</fullName>
    </submittedName>
</protein>